<evidence type="ECO:0000256" key="4">
    <source>
        <dbReference type="ARBA" id="ARBA00022801"/>
    </source>
</evidence>
<comment type="cofactor">
    <cofactor evidence="7">
        <name>Zn(2+)</name>
        <dbReference type="ChEBI" id="CHEBI:29105"/>
    </cofactor>
    <text evidence="7">Binds 1 zinc ion.</text>
</comment>
<evidence type="ECO:0000256" key="7">
    <source>
        <dbReference type="RuleBase" id="RU003435"/>
    </source>
</evidence>
<keyword evidence="4 7" id="KW-0378">Hydrolase</keyword>
<sequence length="646" mass="71469">MTFPEPLAFPTDPEGWRAFVTERPSAAVALVADIDARLIAAAEPGARMDATAILELWNDADLALRRATSEVYLLSESHPDAGVRAAAEEQVQRLEALDAERLQDRALFSALQAADADAASAGLDEDERRLLTQALRDFRRGGVDLPDAERERVRALSDRDTELSLEFSRNVRDGRREIRVAPEALAGLPQDFIDEHPAGEDGRVVLTTDYPDLMPVREYASDRETRTALVAAYNDLAWPANDAILAELLDVRAERAALLGYGDWADYETETRMIGSGGAIADFLARLDEASAGAAEAEYPLLLERLRRDDPDATEVTIADFFYLLSALRKERHDVDAQLVRSYFTFDRVLPGLLATTGRLLDVSYVPVDVPTWHSDVHSYDVIRGGERLGRIHLDLHPREGKYTHAACFGLAPGVTGRVLPESVLLCNFARGFMTHDEVVTFFHEFGHLVHAILGGNQRFARFTGVATEWDFVEAPSQLLEEWAWDAGVLATFTADAEGSPIPADLVAKMAVADGFGRALEVRRQLGHANVSYHLHVDRPADLQAATEHWYDVTSPVKPLRGLHSYAGFGHLTGYGSCYYTYQWSLVIARDLLSAFAGDLMDPAVAERYRRDILEPGGSRDAADLVTSFLGRPYRFDAYREWLAGA</sequence>
<dbReference type="Gene3D" id="3.40.390.10">
    <property type="entry name" value="Collagenase (Catalytic Domain)"/>
    <property type="match status" value="1"/>
</dbReference>
<proteinExistence type="inferred from homology"/>
<name>A0ABS5XUQ4_9MICO</name>
<protein>
    <submittedName>
        <fullName evidence="9">Zn-dependent oligopeptidase</fullName>
    </submittedName>
</protein>
<gene>
    <name evidence="9" type="ORF">J0P97_06130</name>
</gene>
<feature type="domain" description="Peptidase M3A/M3B catalytic" evidence="8">
    <location>
        <begin position="219"/>
        <end position="639"/>
    </location>
</feature>
<keyword evidence="6 7" id="KW-0482">Metalloprotease</keyword>
<reference evidence="9 10" key="1">
    <citation type="submission" date="2021-03" db="EMBL/GenBank/DDBJ databases">
        <title>Microbacterium pauli sp. nov., isolated from microfiltered milk.</title>
        <authorList>
            <person name="Bellassi P."/>
            <person name="Fontana A."/>
            <person name="Callegari M.L."/>
            <person name="Lorenzo M."/>
            <person name="Cappa F."/>
        </authorList>
    </citation>
    <scope>NUCLEOTIDE SEQUENCE [LARGE SCALE GENOMIC DNA]</scope>
    <source>
        <strain evidence="9 10">DSM 18909</strain>
    </source>
</reference>
<dbReference type="InterPro" id="IPR024079">
    <property type="entry name" value="MetalloPept_cat_dom_sf"/>
</dbReference>
<keyword evidence="5 7" id="KW-0862">Zinc</keyword>
<keyword evidence="3 7" id="KW-0479">Metal-binding</keyword>
<dbReference type="InterPro" id="IPR045090">
    <property type="entry name" value="Pept_M3A_M3B"/>
</dbReference>
<keyword evidence="2 7" id="KW-0645">Protease</keyword>
<dbReference type="Proteomes" id="UP000740605">
    <property type="component" value="Unassembled WGS sequence"/>
</dbReference>
<dbReference type="SUPFAM" id="SSF55486">
    <property type="entry name" value="Metalloproteases ('zincins'), catalytic domain"/>
    <property type="match status" value="1"/>
</dbReference>
<dbReference type="PANTHER" id="PTHR11804:SF84">
    <property type="entry name" value="SACCHAROLYSIN"/>
    <property type="match status" value="1"/>
</dbReference>
<evidence type="ECO:0000313" key="9">
    <source>
        <dbReference type="EMBL" id="MBT8797647.1"/>
    </source>
</evidence>
<dbReference type="Pfam" id="PF01432">
    <property type="entry name" value="Peptidase_M3"/>
    <property type="match status" value="1"/>
</dbReference>
<dbReference type="RefSeq" id="WP_215486881.1">
    <property type="nucleotide sequence ID" value="NZ_BAAAPJ010000002.1"/>
</dbReference>
<dbReference type="InterPro" id="IPR024077">
    <property type="entry name" value="Neurolysin/TOP_dom2"/>
</dbReference>
<evidence type="ECO:0000313" key="10">
    <source>
        <dbReference type="Proteomes" id="UP000740605"/>
    </source>
</evidence>
<organism evidence="9 10">
    <name type="scientific">Microbacterium flavum</name>
    <dbReference type="NCBI Taxonomy" id="415216"/>
    <lineage>
        <taxon>Bacteria</taxon>
        <taxon>Bacillati</taxon>
        <taxon>Actinomycetota</taxon>
        <taxon>Actinomycetes</taxon>
        <taxon>Micrococcales</taxon>
        <taxon>Microbacteriaceae</taxon>
        <taxon>Microbacterium</taxon>
    </lineage>
</organism>
<comment type="caution">
    <text evidence="9">The sequence shown here is derived from an EMBL/GenBank/DDBJ whole genome shotgun (WGS) entry which is preliminary data.</text>
</comment>
<dbReference type="PANTHER" id="PTHR11804">
    <property type="entry name" value="PROTEASE M3 THIMET OLIGOPEPTIDASE-RELATED"/>
    <property type="match status" value="1"/>
</dbReference>
<dbReference type="EMBL" id="JAFLHG010000004">
    <property type="protein sequence ID" value="MBT8797647.1"/>
    <property type="molecule type" value="Genomic_DNA"/>
</dbReference>
<dbReference type="Gene3D" id="1.10.1370.10">
    <property type="entry name" value="Neurolysin, domain 3"/>
    <property type="match status" value="1"/>
</dbReference>
<keyword evidence="10" id="KW-1185">Reference proteome</keyword>
<dbReference type="Gene3D" id="1.10.1370.40">
    <property type="match status" value="1"/>
</dbReference>
<evidence type="ECO:0000256" key="6">
    <source>
        <dbReference type="ARBA" id="ARBA00023049"/>
    </source>
</evidence>
<dbReference type="CDD" id="cd06455">
    <property type="entry name" value="M3A_TOP"/>
    <property type="match status" value="1"/>
</dbReference>
<dbReference type="InterPro" id="IPR001567">
    <property type="entry name" value="Pept_M3A_M3B_dom"/>
</dbReference>
<evidence type="ECO:0000259" key="8">
    <source>
        <dbReference type="Pfam" id="PF01432"/>
    </source>
</evidence>
<evidence type="ECO:0000256" key="3">
    <source>
        <dbReference type="ARBA" id="ARBA00022723"/>
    </source>
</evidence>
<evidence type="ECO:0000256" key="1">
    <source>
        <dbReference type="ARBA" id="ARBA00006040"/>
    </source>
</evidence>
<comment type="similarity">
    <text evidence="1 7">Belongs to the peptidase M3 family.</text>
</comment>
<evidence type="ECO:0000256" key="5">
    <source>
        <dbReference type="ARBA" id="ARBA00022833"/>
    </source>
</evidence>
<evidence type="ECO:0000256" key="2">
    <source>
        <dbReference type="ARBA" id="ARBA00022670"/>
    </source>
</evidence>
<accession>A0ABS5XUQ4</accession>